<feature type="region of interest" description="Disordered" evidence="1">
    <location>
        <begin position="50"/>
        <end position="96"/>
    </location>
</feature>
<dbReference type="Proteomes" id="UP001476798">
    <property type="component" value="Unassembled WGS sequence"/>
</dbReference>
<reference evidence="2 3" key="1">
    <citation type="submission" date="2021-06" db="EMBL/GenBank/DDBJ databases">
        <authorList>
            <person name="Palmer J.M."/>
        </authorList>
    </citation>
    <scope>NUCLEOTIDE SEQUENCE [LARGE SCALE GENOMIC DNA]</scope>
    <source>
        <strain evidence="2 3">GA_2019</strain>
        <tissue evidence="2">Muscle</tissue>
    </source>
</reference>
<protein>
    <submittedName>
        <fullName evidence="2">Uncharacterized protein</fullName>
    </submittedName>
</protein>
<evidence type="ECO:0000313" key="3">
    <source>
        <dbReference type="Proteomes" id="UP001476798"/>
    </source>
</evidence>
<name>A0ABV0PRD6_9TELE</name>
<feature type="compositionally biased region" description="Polar residues" evidence="1">
    <location>
        <begin position="50"/>
        <end position="62"/>
    </location>
</feature>
<dbReference type="EMBL" id="JAHRIO010082775">
    <property type="protein sequence ID" value="MEQ2186060.1"/>
    <property type="molecule type" value="Genomic_DNA"/>
</dbReference>
<keyword evidence="3" id="KW-1185">Reference proteome</keyword>
<organism evidence="2 3">
    <name type="scientific">Goodea atripinnis</name>
    <dbReference type="NCBI Taxonomy" id="208336"/>
    <lineage>
        <taxon>Eukaryota</taxon>
        <taxon>Metazoa</taxon>
        <taxon>Chordata</taxon>
        <taxon>Craniata</taxon>
        <taxon>Vertebrata</taxon>
        <taxon>Euteleostomi</taxon>
        <taxon>Actinopterygii</taxon>
        <taxon>Neopterygii</taxon>
        <taxon>Teleostei</taxon>
        <taxon>Neoteleostei</taxon>
        <taxon>Acanthomorphata</taxon>
        <taxon>Ovalentaria</taxon>
        <taxon>Atherinomorphae</taxon>
        <taxon>Cyprinodontiformes</taxon>
        <taxon>Goodeidae</taxon>
        <taxon>Goodea</taxon>
    </lineage>
</organism>
<accession>A0ABV0PRD6</accession>
<evidence type="ECO:0000313" key="2">
    <source>
        <dbReference type="EMBL" id="MEQ2186060.1"/>
    </source>
</evidence>
<comment type="caution">
    <text evidence="2">The sequence shown here is derived from an EMBL/GenBank/DDBJ whole genome shotgun (WGS) entry which is preliminary data.</text>
</comment>
<gene>
    <name evidence="2" type="ORF">GOODEAATRI_024739</name>
</gene>
<proteinExistence type="predicted"/>
<evidence type="ECO:0000256" key="1">
    <source>
        <dbReference type="SAM" id="MobiDB-lite"/>
    </source>
</evidence>
<sequence>MGMNAEFGFRSGSAPWSLCSPANPSLLPGPTPGWLLPGTSLTCSPVVRTCSPSTGHPSQVDYSQDLLDRTQSNLGNYRLPDPHSASPAEHPNISTL</sequence>